<dbReference type="PANTHER" id="PTHR11967">
    <property type="entry name" value="ALPHA-1-ACID GLYCOPROTEIN"/>
    <property type="match status" value="1"/>
</dbReference>
<dbReference type="CDD" id="cd19415">
    <property type="entry name" value="lipocalin_ApoM_AGP"/>
    <property type="match status" value="1"/>
</dbReference>
<dbReference type="GO" id="GO:0005576">
    <property type="term" value="C:extracellular region"/>
    <property type="evidence" value="ECO:0007669"/>
    <property type="project" value="UniProtKB-SubCell"/>
</dbReference>
<name>A0A4U5UVX6_COLLU</name>
<keyword evidence="3" id="KW-0732">Signal</keyword>
<dbReference type="SUPFAM" id="SSF50814">
    <property type="entry name" value="Lipocalins"/>
    <property type="match status" value="1"/>
</dbReference>
<dbReference type="InterPro" id="IPR022734">
    <property type="entry name" value="ApoM"/>
</dbReference>
<comment type="subcellular location">
    <subcellularLocation>
        <location evidence="1">Secreted</location>
    </subcellularLocation>
</comment>
<evidence type="ECO:0000256" key="3">
    <source>
        <dbReference type="ARBA" id="ARBA00022729"/>
    </source>
</evidence>
<keyword evidence="6" id="KW-1185">Reference proteome</keyword>
<dbReference type="PANTHER" id="PTHR11967:SF2">
    <property type="entry name" value="ALPHA-1-ACID GLYCOPROTEIN 1"/>
    <property type="match status" value="1"/>
</dbReference>
<organism evidence="5 6">
    <name type="scientific">Collichthys lucidus</name>
    <name type="common">Big head croaker</name>
    <name type="synonym">Sciaena lucida</name>
    <dbReference type="NCBI Taxonomy" id="240159"/>
    <lineage>
        <taxon>Eukaryota</taxon>
        <taxon>Metazoa</taxon>
        <taxon>Chordata</taxon>
        <taxon>Craniata</taxon>
        <taxon>Vertebrata</taxon>
        <taxon>Euteleostomi</taxon>
        <taxon>Actinopterygii</taxon>
        <taxon>Neopterygii</taxon>
        <taxon>Teleostei</taxon>
        <taxon>Neoteleostei</taxon>
        <taxon>Acanthomorphata</taxon>
        <taxon>Eupercaria</taxon>
        <taxon>Sciaenidae</taxon>
        <taxon>Collichthys</taxon>
    </lineage>
</organism>
<accession>A0A4U5UVX6</accession>
<evidence type="ECO:0000256" key="4">
    <source>
        <dbReference type="ARBA" id="ARBA00023180"/>
    </source>
</evidence>
<dbReference type="Gene3D" id="2.40.128.20">
    <property type="match status" value="1"/>
</dbReference>
<keyword evidence="2" id="KW-0964">Secreted</keyword>
<evidence type="ECO:0000313" key="6">
    <source>
        <dbReference type="Proteomes" id="UP000298787"/>
    </source>
</evidence>
<reference evidence="5 6" key="1">
    <citation type="submission" date="2019-01" db="EMBL/GenBank/DDBJ databases">
        <title>Genome Assembly of Collichthys lucidus.</title>
        <authorList>
            <person name="Cai M."/>
            <person name="Xiao S."/>
        </authorList>
    </citation>
    <scope>NUCLEOTIDE SEQUENCE [LARGE SCALE GENOMIC DNA]</scope>
    <source>
        <strain evidence="5">JT15FE1705JMU</strain>
        <tissue evidence="5">Muscle</tissue>
    </source>
</reference>
<evidence type="ECO:0000256" key="1">
    <source>
        <dbReference type="ARBA" id="ARBA00004613"/>
    </source>
</evidence>
<sequence length="274" mass="30865">MNAPQGVIQCVCGQFKVTTSYVPLLYGTAVLQQHLTTKTDCDHAKAIFLQLSFNPGLLALPRLPPTVTELWEQWSRQFCLALLALSALTAASDSPDCAELLKPLEDRSKVAGKWIFYVGTSDNKEALKELKTINSSWIELSPIPDSDDMTLRWRDKMMDGKCHYGGVNSTFSENSTRVTFHFNSSKHEHVGKHLVTCPDCILWTDLQTSVCDGKEEEARKSRNLYLFTKSGTLDDSHLEDFKKQAACLNFPPDFFFPQTTDLCPDDTDENEEEQ</sequence>
<gene>
    <name evidence="5" type="ORF">D9C73_012343</name>
</gene>
<evidence type="ECO:0000313" key="5">
    <source>
        <dbReference type="EMBL" id="TKS78830.1"/>
    </source>
</evidence>
<dbReference type="AlphaFoldDB" id="A0A4U5UVX6"/>
<proteinExistence type="predicted"/>
<dbReference type="Pfam" id="PF11032">
    <property type="entry name" value="ApoM"/>
    <property type="match status" value="1"/>
</dbReference>
<evidence type="ECO:0000256" key="2">
    <source>
        <dbReference type="ARBA" id="ARBA00022525"/>
    </source>
</evidence>
<protein>
    <submittedName>
        <fullName evidence="5">Uncharacterized protein</fullName>
    </submittedName>
</protein>
<dbReference type="EMBL" id="CM014088">
    <property type="protein sequence ID" value="TKS78830.1"/>
    <property type="molecule type" value="Genomic_DNA"/>
</dbReference>
<keyword evidence="4" id="KW-0325">Glycoprotein</keyword>
<dbReference type="Proteomes" id="UP000298787">
    <property type="component" value="Chromosome 11"/>
</dbReference>
<dbReference type="InterPro" id="IPR012674">
    <property type="entry name" value="Calycin"/>
</dbReference>